<organism evidence="1 2">
    <name type="scientific">Hibiscus sabdariffa</name>
    <name type="common">roselle</name>
    <dbReference type="NCBI Taxonomy" id="183260"/>
    <lineage>
        <taxon>Eukaryota</taxon>
        <taxon>Viridiplantae</taxon>
        <taxon>Streptophyta</taxon>
        <taxon>Embryophyta</taxon>
        <taxon>Tracheophyta</taxon>
        <taxon>Spermatophyta</taxon>
        <taxon>Magnoliopsida</taxon>
        <taxon>eudicotyledons</taxon>
        <taxon>Gunneridae</taxon>
        <taxon>Pentapetalae</taxon>
        <taxon>rosids</taxon>
        <taxon>malvids</taxon>
        <taxon>Malvales</taxon>
        <taxon>Malvaceae</taxon>
        <taxon>Malvoideae</taxon>
        <taxon>Hibiscus</taxon>
    </lineage>
</organism>
<name>A0ABR2TCS5_9ROSI</name>
<sequence>MIFRELRSWLFISERWKNPQFFNGSRFSFHSRIEAYDCGFLILPGFLACLEVDELWAVVGVKLRPSD</sequence>
<evidence type="ECO:0000313" key="1">
    <source>
        <dbReference type="EMBL" id="KAK9035075.1"/>
    </source>
</evidence>
<gene>
    <name evidence="1" type="ORF">V6N11_077126</name>
</gene>
<keyword evidence="2" id="KW-1185">Reference proteome</keyword>
<evidence type="ECO:0000313" key="2">
    <source>
        <dbReference type="Proteomes" id="UP001396334"/>
    </source>
</evidence>
<reference evidence="1 2" key="1">
    <citation type="journal article" date="2024" name="G3 (Bethesda)">
        <title>Genome assembly of Hibiscus sabdariffa L. provides insights into metabolisms of medicinal natural products.</title>
        <authorList>
            <person name="Kim T."/>
        </authorList>
    </citation>
    <scope>NUCLEOTIDE SEQUENCE [LARGE SCALE GENOMIC DNA]</scope>
    <source>
        <strain evidence="1">TK-2024</strain>
        <tissue evidence="1">Old leaves</tissue>
    </source>
</reference>
<accession>A0ABR2TCS5</accession>
<protein>
    <submittedName>
        <fullName evidence="1">Uncharacterized protein</fullName>
    </submittedName>
</protein>
<dbReference type="EMBL" id="JBBPBN010000006">
    <property type="protein sequence ID" value="KAK9035075.1"/>
    <property type="molecule type" value="Genomic_DNA"/>
</dbReference>
<comment type="caution">
    <text evidence="1">The sequence shown here is derived from an EMBL/GenBank/DDBJ whole genome shotgun (WGS) entry which is preliminary data.</text>
</comment>
<dbReference type="Proteomes" id="UP001396334">
    <property type="component" value="Unassembled WGS sequence"/>
</dbReference>
<proteinExistence type="predicted"/>